<dbReference type="GeneID" id="108851407"/>
<evidence type="ECO:0000313" key="2">
    <source>
        <dbReference type="RefSeq" id="XP_056846381.1"/>
    </source>
</evidence>
<sequence>MEKNRGSSFSHQEDELLCRVYLEISQDPIASNNHSIKKLWGQIEEIYNEKKIESWESRCSRS</sequence>
<name>A0A9W3C452_RAPSA</name>
<dbReference type="AlphaFoldDB" id="A0A9W3C452"/>
<proteinExistence type="predicted"/>
<reference evidence="1" key="1">
    <citation type="journal article" date="2019" name="Database">
        <title>The radish genome database (RadishGD): an integrated information resource for radish genomics.</title>
        <authorList>
            <person name="Yu H.J."/>
            <person name="Baek S."/>
            <person name="Lee Y.J."/>
            <person name="Cho A."/>
            <person name="Mun J.H."/>
        </authorList>
    </citation>
    <scope>NUCLEOTIDE SEQUENCE [LARGE SCALE GENOMIC DNA]</scope>
    <source>
        <strain evidence="1">cv. WK10039</strain>
    </source>
</reference>
<accession>A0A9W3C452</accession>
<reference evidence="2" key="2">
    <citation type="submission" date="2025-08" db="UniProtKB">
        <authorList>
            <consortium name="RefSeq"/>
        </authorList>
    </citation>
    <scope>IDENTIFICATION</scope>
    <source>
        <tissue evidence="2">Leaf</tissue>
    </source>
</reference>
<keyword evidence="1" id="KW-1185">Reference proteome</keyword>
<dbReference type="KEGG" id="rsz:108851407"/>
<protein>
    <submittedName>
        <fullName evidence="2">Uncharacterized protein LOC108851407</fullName>
    </submittedName>
</protein>
<organism evidence="1 2">
    <name type="scientific">Raphanus sativus</name>
    <name type="common">Radish</name>
    <name type="synonym">Raphanus raphanistrum var. sativus</name>
    <dbReference type="NCBI Taxonomy" id="3726"/>
    <lineage>
        <taxon>Eukaryota</taxon>
        <taxon>Viridiplantae</taxon>
        <taxon>Streptophyta</taxon>
        <taxon>Embryophyta</taxon>
        <taxon>Tracheophyta</taxon>
        <taxon>Spermatophyta</taxon>
        <taxon>Magnoliopsida</taxon>
        <taxon>eudicotyledons</taxon>
        <taxon>Gunneridae</taxon>
        <taxon>Pentapetalae</taxon>
        <taxon>rosids</taxon>
        <taxon>malvids</taxon>
        <taxon>Brassicales</taxon>
        <taxon>Brassicaceae</taxon>
        <taxon>Brassiceae</taxon>
        <taxon>Raphanus</taxon>
    </lineage>
</organism>
<dbReference type="OrthoDB" id="1030028at2759"/>
<dbReference type="RefSeq" id="XP_056846381.1">
    <property type="nucleotide sequence ID" value="XM_056990401.1"/>
</dbReference>
<evidence type="ECO:0000313" key="1">
    <source>
        <dbReference type="Proteomes" id="UP000504610"/>
    </source>
</evidence>
<dbReference type="Proteomes" id="UP000504610">
    <property type="component" value="Chromosome 7"/>
</dbReference>
<gene>
    <name evidence="2" type="primary">LOC108851407</name>
</gene>